<name>A0A327LYW3_9PROT</name>
<evidence type="ECO:0000256" key="3">
    <source>
        <dbReference type="RuleBase" id="RU003719"/>
    </source>
</evidence>
<keyword evidence="7" id="KW-1185">Reference proteome</keyword>
<evidence type="ECO:0000259" key="5">
    <source>
        <dbReference type="Pfam" id="PF02826"/>
    </source>
</evidence>
<comment type="similarity">
    <text evidence="1 3">Belongs to the D-isomer specific 2-hydroxyacid dehydrogenase family.</text>
</comment>
<dbReference type="PANTHER" id="PTHR10996">
    <property type="entry name" value="2-HYDROXYACID DEHYDROGENASE-RELATED"/>
    <property type="match status" value="1"/>
</dbReference>
<dbReference type="GO" id="GO:0005829">
    <property type="term" value="C:cytosol"/>
    <property type="evidence" value="ECO:0007669"/>
    <property type="project" value="TreeGrafter"/>
</dbReference>
<dbReference type="Proteomes" id="UP000249065">
    <property type="component" value="Unassembled WGS sequence"/>
</dbReference>
<dbReference type="InterPro" id="IPR050223">
    <property type="entry name" value="D-isomer_2-hydroxyacid_DH"/>
</dbReference>
<dbReference type="InterPro" id="IPR036291">
    <property type="entry name" value="NAD(P)-bd_dom_sf"/>
</dbReference>
<dbReference type="PANTHER" id="PTHR10996:SF257">
    <property type="entry name" value="GLYOXYLATE REDUCTASE 1"/>
    <property type="match status" value="1"/>
</dbReference>
<dbReference type="OrthoDB" id="9793626at2"/>
<dbReference type="SUPFAM" id="SSF51735">
    <property type="entry name" value="NAD(P)-binding Rossmann-fold domains"/>
    <property type="match status" value="1"/>
</dbReference>
<dbReference type="RefSeq" id="WP_111472480.1">
    <property type="nucleotide sequence ID" value="NZ_QLIX01000033.1"/>
</dbReference>
<dbReference type="GO" id="GO:0030267">
    <property type="term" value="F:glyoxylate reductase (NADPH) activity"/>
    <property type="evidence" value="ECO:0007669"/>
    <property type="project" value="TreeGrafter"/>
</dbReference>
<dbReference type="GO" id="GO:0051287">
    <property type="term" value="F:NAD binding"/>
    <property type="evidence" value="ECO:0007669"/>
    <property type="project" value="InterPro"/>
</dbReference>
<dbReference type="Pfam" id="PF02826">
    <property type="entry name" value="2-Hacid_dh_C"/>
    <property type="match status" value="1"/>
</dbReference>
<proteinExistence type="inferred from homology"/>
<dbReference type="GO" id="GO:0008465">
    <property type="term" value="F:hydroxypyruvate reductase (NADH) activity"/>
    <property type="evidence" value="ECO:0007669"/>
    <property type="project" value="TreeGrafter"/>
</dbReference>
<evidence type="ECO:0000256" key="1">
    <source>
        <dbReference type="ARBA" id="ARBA00005854"/>
    </source>
</evidence>
<evidence type="ECO:0000256" key="2">
    <source>
        <dbReference type="ARBA" id="ARBA00023002"/>
    </source>
</evidence>
<organism evidence="6 7">
    <name type="scientific">Roseicella frigidaeris</name>
    <dbReference type="NCBI Taxonomy" id="2230885"/>
    <lineage>
        <taxon>Bacteria</taxon>
        <taxon>Pseudomonadati</taxon>
        <taxon>Pseudomonadota</taxon>
        <taxon>Alphaproteobacteria</taxon>
        <taxon>Acetobacterales</taxon>
        <taxon>Roseomonadaceae</taxon>
        <taxon>Roseicella</taxon>
    </lineage>
</organism>
<keyword evidence="2 3" id="KW-0560">Oxidoreductase</keyword>
<dbReference type="InterPro" id="IPR006139">
    <property type="entry name" value="D-isomer_2_OHA_DH_cat_dom"/>
</dbReference>
<gene>
    <name evidence="6" type="ORF">DOO78_24290</name>
</gene>
<sequence>MKPAPPPRILATQPLHERVLARLRGFAAVEMNPGPEPWPVVELRARAAEADGLLAFMTDHVDEAFLAACPRLRMIGCALKGADNFDLAACERRGVVVSVVPDLLTAPTAELAVGLLIGLGRHVRVGDALVRGGGFAGWRPILYGAGLEGATVGLLGFGRVGQAVAARLQGFGCRILGHDAGAPAPPGVTAAPIEELLPVADALVLGLPLTPATHHILDARRLALLPAHALVVNVARGSLVDEAAVATALEAGRLGGYAADVFAMEDWALPDRPREIPPALLAHPRTLFTPHLGSAVAQVREAIEMAAAESMAAFFAGAPVPGLIGRAA</sequence>
<dbReference type="Pfam" id="PF00389">
    <property type="entry name" value="2-Hacid_dh"/>
    <property type="match status" value="1"/>
</dbReference>
<accession>A0A327LYW3</accession>
<dbReference type="InterPro" id="IPR006140">
    <property type="entry name" value="D-isomer_DH_NAD-bd"/>
</dbReference>
<feature type="domain" description="D-isomer specific 2-hydroxyacid dehydrogenase catalytic" evidence="4">
    <location>
        <begin position="10"/>
        <end position="322"/>
    </location>
</feature>
<reference evidence="7" key="1">
    <citation type="submission" date="2018-06" db="EMBL/GenBank/DDBJ databases">
        <authorList>
            <person name="Khan S.A."/>
        </authorList>
    </citation>
    <scope>NUCLEOTIDE SEQUENCE [LARGE SCALE GENOMIC DNA]</scope>
    <source>
        <strain evidence="7">DB-1506</strain>
    </source>
</reference>
<dbReference type="AlphaFoldDB" id="A0A327LYW3"/>
<feature type="domain" description="D-isomer specific 2-hydroxyacid dehydrogenase NAD-binding" evidence="5">
    <location>
        <begin position="113"/>
        <end position="293"/>
    </location>
</feature>
<evidence type="ECO:0000313" key="7">
    <source>
        <dbReference type="Proteomes" id="UP000249065"/>
    </source>
</evidence>
<dbReference type="SUPFAM" id="SSF52283">
    <property type="entry name" value="Formate/glycerate dehydrogenase catalytic domain-like"/>
    <property type="match status" value="1"/>
</dbReference>
<dbReference type="EMBL" id="QLIX01000033">
    <property type="protein sequence ID" value="RAI55327.1"/>
    <property type="molecule type" value="Genomic_DNA"/>
</dbReference>
<evidence type="ECO:0000259" key="4">
    <source>
        <dbReference type="Pfam" id="PF00389"/>
    </source>
</evidence>
<evidence type="ECO:0000313" key="6">
    <source>
        <dbReference type="EMBL" id="RAI55327.1"/>
    </source>
</evidence>
<dbReference type="Gene3D" id="3.40.50.720">
    <property type="entry name" value="NAD(P)-binding Rossmann-like Domain"/>
    <property type="match status" value="2"/>
</dbReference>
<comment type="caution">
    <text evidence="6">The sequence shown here is derived from an EMBL/GenBank/DDBJ whole genome shotgun (WGS) entry which is preliminary data.</text>
</comment>
<protein>
    <submittedName>
        <fullName evidence="6">Hydroxyacid dehydrogenase</fullName>
    </submittedName>
</protein>